<dbReference type="EMBL" id="VUNQ01000007">
    <property type="protein sequence ID" value="MSU00797.1"/>
    <property type="molecule type" value="Genomic_DNA"/>
</dbReference>
<keyword evidence="3" id="KW-1185">Reference proteome</keyword>
<gene>
    <name evidence="2" type="ORF">FYJ83_04860</name>
</gene>
<dbReference type="InterPro" id="IPR004843">
    <property type="entry name" value="Calcineurin-like_PHP"/>
</dbReference>
<dbReference type="InterPro" id="IPR014578">
    <property type="entry name" value="Pesterase_CT488"/>
</dbReference>
<comment type="caution">
    <text evidence="2">The sequence shown here is derived from an EMBL/GenBank/DDBJ whole genome shotgun (WGS) entry which is preliminary data.</text>
</comment>
<protein>
    <submittedName>
        <fullName evidence="2">Serine/threonine protein phosphatase</fullName>
    </submittedName>
</protein>
<dbReference type="PANTHER" id="PTHR31302:SF22">
    <property type="entry name" value="PHOSPHOESTERASE"/>
    <property type="match status" value="1"/>
</dbReference>
<dbReference type="GO" id="GO:0016787">
    <property type="term" value="F:hydrolase activity"/>
    <property type="evidence" value="ECO:0007669"/>
    <property type="project" value="InterPro"/>
</dbReference>
<organism evidence="2 3">
    <name type="scientific">Tissierella pigra</name>
    <dbReference type="NCBI Taxonomy" id="2607614"/>
    <lineage>
        <taxon>Bacteria</taxon>
        <taxon>Bacillati</taxon>
        <taxon>Bacillota</taxon>
        <taxon>Tissierellia</taxon>
        <taxon>Tissierellales</taxon>
        <taxon>Tissierellaceae</taxon>
        <taxon>Tissierella</taxon>
    </lineage>
</organism>
<dbReference type="AlphaFoldDB" id="A0A6N7XSR3"/>
<dbReference type="PIRSF" id="PIRSF033094">
    <property type="entry name" value="Pesterase_CT488"/>
    <property type="match status" value="1"/>
</dbReference>
<accession>A0A6N7XSR3</accession>
<proteinExistence type="predicted"/>
<evidence type="ECO:0000313" key="3">
    <source>
        <dbReference type="Proteomes" id="UP000469523"/>
    </source>
</evidence>
<dbReference type="InterPro" id="IPR051158">
    <property type="entry name" value="Metallophosphoesterase_sf"/>
</dbReference>
<evidence type="ECO:0000259" key="1">
    <source>
        <dbReference type="Pfam" id="PF00149"/>
    </source>
</evidence>
<reference evidence="2 3" key="1">
    <citation type="submission" date="2019-09" db="EMBL/GenBank/DDBJ databases">
        <title>In-depth cultivation of the pig gut microbiome towards novel bacterial diversity and tailored functional studies.</title>
        <authorList>
            <person name="Wylensek D."/>
            <person name="Hitch T.C.A."/>
            <person name="Clavel T."/>
        </authorList>
    </citation>
    <scope>NUCLEOTIDE SEQUENCE [LARGE SCALE GENOMIC DNA]</scope>
    <source>
        <strain evidence="2 3">WCA3-693-APC-4?</strain>
    </source>
</reference>
<dbReference type="Gene3D" id="3.60.21.10">
    <property type="match status" value="1"/>
</dbReference>
<dbReference type="InterPro" id="IPR029052">
    <property type="entry name" value="Metallo-depent_PP-like"/>
</dbReference>
<feature type="domain" description="Calcineurin-like phosphoesterase" evidence="1">
    <location>
        <begin position="2"/>
        <end position="195"/>
    </location>
</feature>
<name>A0A6N7XSR3_9FIRM</name>
<sequence>MIFAIGDLHFDNTGKKPMDIFGDNWLNHEEEIINNWKKVVGENDLVLLAGDISWALKLEEAYEDLMKIESLPGRKIIIKGNHDYWWSSLKKLNDFQFKTIEFIQNNSFIHGSVGIVGTRGWSSIDTNESDEKNQRIFNRELNRLKLSLDSLQNKTEKIIVVLHYPPFNPNLSTNEFVNIMRDYDVDICIYGHLHSEGHKYVVEGNIDEIQFHCVSCDYIDFMPKKILEE</sequence>
<dbReference type="Pfam" id="PF00149">
    <property type="entry name" value="Metallophos"/>
    <property type="match status" value="1"/>
</dbReference>
<evidence type="ECO:0000313" key="2">
    <source>
        <dbReference type="EMBL" id="MSU00797.1"/>
    </source>
</evidence>
<dbReference type="RefSeq" id="WP_154439215.1">
    <property type="nucleotide sequence ID" value="NZ_VUNQ01000007.1"/>
</dbReference>
<dbReference type="Proteomes" id="UP000469523">
    <property type="component" value="Unassembled WGS sequence"/>
</dbReference>
<dbReference type="SUPFAM" id="SSF56300">
    <property type="entry name" value="Metallo-dependent phosphatases"/>
    <property type="match status" value="1"/>
</dbReference>
<dbReference type="PANTHER" id="PTHR31302">
    <property type="entry name" value="TRANSMEMBRANE PROTEIN WITH METALLOPHOSPHOESTERASE DOMAIN-RELATED"/>
    <property type="match status" value="1"/>
</dbReference>